<protein>
    <submittedName>
        <fullName evidence="4">Ovule protein</fullName>
    </submittedName>
</protein>
<dbReference type="EMBL" id="UYRR01030992">
    <property type="protein sequence ID" value="VDK42693.1"/>
    <property type="molecule type" value="Genomic_DNA"/>
</dbReference>
<evidence type="ECO:0000313" key="3">
    <source>
        <dbReference type="Proteomes" id="UP000267096"/>
    </source>
</evidence>
<evidence type="ECO:0000313" key="2">
    <source>
        <dbReference type="EMBL" id="VDK42693.1"/>
    </source>
</evidence>
<feature type="region of interest" description="Disordered" evidence="1">
    <location>
        <begin position="1"/>
        <end position="30"/>
    </location>
</feature>
<keyword evidence="3" id="KW-1185">Reference proteome</keyword>
<evidence type="ECO:0000256" key="1">
    <source>
        <dbReference type="SAM" id="MobiDB-lite"/>
    </source>
</evidence>
<feature type="compositionally biased region" description="Polar residues" evidence="1">
    <location>
        <begin position="12"/>
        <end position="29"/>
    </location>
</feature>
<reference evidence="4" key="1">
    <citation type="submission" date="2016-04" db="UniProtKB">
        <authorList>
            <consortium name="WormBaseParasite"/>
        </authorList>
    </citation>
    <scope>IDENTIFICATION</scope>
</reference>
<accession>A0A158PN04</accession>
<dbReference type="Proteomes" id="UP000267096">
    <property type="component" value="Unassembled WGS sequence"/>
</dbReference>
<evidence type="ECO:0000313" key="4">
    <source>
        <dbReference type="WBParaSite" id="ASIM_0001072101-mRNA-1"/>
    </source>
</evidence>
<organism evidence="4">
    <name type="scientific">Anisakis simplex</name>
    <name type="common">Herring worm</name>
    <dbReference type="NCBI Taxonomy" id="6269"/>
    <lineage>
        <taxon>Eukaryota</taxon>
        <taxon>Metazoa</taxon>
        <taxon>Ecdysozoa</taxon>
        <taxon>Nematoda</taxon>
        <taxon>Chromadorea</taxon>
        <taxon>Rhabditida</taxon>
        <taxon>Spirurina</taxon>
        <taxon>Ascaridomorpha</taxon>
        <taxon>Ascaridoidea</taxon>
        <taxon>Anisakidae</taxon>
        <taxon>Anisakis</taxon>
        <taxon>Anisakis simplex complex</taxon>
    </lineage>
</organism>
<proteinExistence type="predicted"/>
<reference evidence="2 3" key="2">
    <citation type="submission" date="2018-11" db="EMBL/GenBank/DDBJ databases">
        <authorList>
            <consortium name="Pathogen Informatics"/>
        </authorList>
    </citation>
    <scope>NUCLEOTIDE SEQUENCE [LARGE SCALE GENOMIC DNA]</scope>
</reference>
<name>A0A158PN04_ANISI</name>
<dbReference type="AlphaFoldDB" id="A0A158PN04"/>
<gene>
    <name evidence="2" type="ORF">ASIM_LOCUS10279</name>
</gene>
<sequence>MQPFSRTVPVQMPSSSNLDEFSSNLNASSPRDVRIMTATNEALKQQGMMVSPPPVRAHRANIIPQRKMSYWVPKGKVELLDYSFEDSKLLRGK</sequence>
<dbReference type="WBParaSite" id="ASIM_0001072101-mRNA-1">
    <property type="protein sequence ID" value="ASIM_0001072101-mRNA-1"/>
    <property type="gene ID" value="ASIM_0001072101"/>
</dbReference>
<dbReference type="OrthoDB" id="10562932at2759"/>